<reference evidence="4" key="1">
    <citation type="journal article" date="2019" name="Int. J. Syst. Evol. Microbiol.">
        <title>The Global Catalogue of Microorganisms (GCM) 10K type strain sequencing project: providing services to taxonomists for standard genome sequencing and annotation.</title>
        <authorList>
            <consortium name="The Broad Institute Genomics Platform"/>
            <consortium name="The Broad Institute Genome Sequencing Center for Infectious Disease"/>
            <person name="Wu L."/>
            <person name="Ma J."/>
        </authorList>
    </citation>
    <scope>NUCLEOTIDE SEQUENCE [LARGE SCALE GENOMIC DNA]</scope>
    <source>
        <strain evidence="4">CCUG 67170</strain>
    </source>
</reference>
<dbReference type="Proteomes" id="UP001595807">
    <property type="component" value="Unassembled WGS sequence"/>
</dbReference>
<dbReference type="EMBL" id="JBHRZV010000029">
    <property type="protein sequence ID" value="MFC3927824.1"/>
    <property type="molecule type" value="Genomic_DNA"/>
</dbReference>
<dbReference type="NCBIfam" id="NF005593">
    <property type="entry name" value="PRK07324.1"/>
    <property type="match status" value="1"/>
</dbReference>
<protein>
    <recommendedName>
        <fullName evidence="1">Aminotransferase</fullName>
        <ecNumber evidence="1">2.6.1.-</ecNumber>
    </recommendedName>
</protein>
<dbReference type="InterPro" id="IPR004839">
    <property type="entry name" value="Aminotransferase_I/II_large"/>
</dbReference>
<comment type="caution">
    <text evidence="3">The sequence shown here is derived from an EMBL/GenBank/DDBJ whole genome shotgun (WGS) entry which is preliminary data.</text>
</comment>
<keyword evidence="1" id="KW-0808">Transferase</keyword>
<dbReference type="CDD" id="cd00609">
    <property type="entry name" value="AAT_like"/>
    <property type="match status" value="1"/>
</dbReference>
<dbReference type="Pfam" id="PF00155">
    <property type="entry name" value="Aminotran_1_2"/>
    <property type="match status" value="1"/>
</dbReference>
<keyword evidence="1 3" id="KW-0032">Aminotransferase</keyword>
<dbReference type="Gene3D" id="3.40.640.10">
    <property type="entry name" value="Type I PLP-dependent aspartate aminotransferase-like (Major domain)"/>
    <property type="match status" value="1"/>
</dbReference>
<evidence type="ECO:0000256" key="1">
    <source>
        <dbReference type="RuleBase" id="RU000481"/>
    </source>
</evidence>
<evidence type="ECO:0000313" key="4">
    <source>
        <dbReference type="Proteomes" id="UP001595807"/>
    </source>
</evidence>
<organism evidence="3 4">
    <name type="scientific">Streptococcus caprae</name>
    <dbReference type="NCBI Taxonomy" id="1640501"/>
    <lineage>
        <taxon>Bacteria</taxon>
        <taxon>Bacillati</taxon>
        <taxon>Bacillota</taxon>
        <taxon>Bacilli</taxon>
        <taxon>Lactobacillales</taxon>
        <taxon>Streptococcaceae</taxon>
        <taxon>Streptococcus</taxon>
    </lineage>
</organism>
<dbReference type="RefSeq" id="WP_380425923.1">
    <property type="nucleotide sequence ID" value="NZ_JBHRZV010000029.1"/>
</dbReference>
<dbReference type="InterPro" id="IPR015422">
    <property type="entry name" value="PyrdxlP-dep_Trfase_small"/>
</dbReference>
<dbReference type="PANTHER" id="PTHR43510">
    <property type="entry name" value="AMINOTRANSFERASE FUNCTION, HYPOTHETICAL (EUROFUNG)"/>
    <property type="match status" value="1"/>
</dbReference>
<dbReference type="InterPro" id="IPR015421">
    <property type="entry name" value="PyrdxlP-dep_Trfase_major"/>
</dbReference>
<keyword evidence="4" id="KW-1185">Reference proteome</keyword>
<dbReference type="PROSITE" id="PS00105">
    <property type="entry name" value="AA_TRANSFER_CLASS_1"/>
    <property type="match status" value="1"/>
</dbReference>
<dbReference type="InterPro" id="IPR015424">
    <property type="entry name" value="PyrdxlP-dep_Trfase"/>
</dbReference>
<dbReference type="PANTHER" id="PTHR43510:SF1">
    <property type="entry name" value="AMINOTRANSFERASE FUNCTION, HYPOTHETICAL (EUROFUNG)"/>
    <property type="match status" value="1"/>
</dbReference>
<dbReference type="Gene3D" id="3.90.1150.10">
    <property type="entry name" value="Aspartate Aminotransferase, domain 1"/>
    <property type="match status" value="1"/>
</dbReference>
<gene>
    <name evidence="3" type="ORF">ACFORF_04255</name>
</gene>
<proteinExistence type="inferred from homology"/>
<comment type="cofactor">
    <cofactor evidence="1">
        <name>pyridoxal 5'-phosphate</name>
        <dbReference type="ChEBI" id="CHEBI:597326"/>
    </cofactor>
</comment>
<dbReference type="GO" id="GO:0008483">
    <property type="term" value="F:transaminase activity"/>
    <property type="evidence" value="ECO:0007669"/>
    <property type="project" value="UniProtKB-KW"/>
</dbReference>
<dbReference type="InterPro" id="IPR004838">
    <property type="entry name" value="NHTrfase_class1_PyrdxlP-BS"/>
</dbReference>
<sequence length="372" mass="41411">MKLPRFGVEEWLNVHEKSASLDLASVSIASLYVEELLQLAQVEPVDFWQDLAKTKLDYGWIEGSPDFKEAVASLYGHQTPANILQTNGATGANMLALYSLIEPGDHVIVLYPTYQQLYDIPKSFGAEVEFWTIQEHQNWLPSLDDLRELMRPNTKMICINNANNPTGAVMDRAYLEELVAIASQSGAYILSDEVYKSFSPELDVPAICDLYDKGISVNSLSKTYSLPGIRVGWVATSQAITDILRDYRDYTMICAGVFDDKVATLALKHRQAILERNAKIVQTNLRILEDWVAIEDQVSLISPAQVSTAFVKLKVSVPIEEFCLALLKETGVLLVPGNRFDIEGHVRLGYACPTATLQAGLAKLSEFLKSYN</sequence>
<evidence type="ECO:0000259" key="2">
    <source>
        <dbReference type="Pfam" id="PF00155"/>
    </source>
</evidence>
<evidence type="ECO:0000313" key="3">
    <source>
        <dbReference type="EMBL" id="MFC3927824.1"/>
    </source>
</evidence>
<name>A0ABV8CUL3_9STRE</name>
<dbReference type="EC" id="2.6.1.-" evidence="1"/>
<feature type="domain" description="Aminotransferase class I/classII large" evidence="2">
    <location>
        <begin position="54"/>
        <end position="362"/>
    </location>
</feature>
<comment type="similarity">
    <text evidence="1">Belongs to the class-I pyridoxal-phosphate-dependent aminotransferase family.</text>
</comment>
<dbReference type="SUPFAM" id="SSF53383">
    <property type="entry name" value="PLP-dependent transferases"/>
    <property type="match status" value="1"/>
</dbReference>
<accession>A0ABV8CUL3</accession>